<organism evidence="1 2">
    <name type="scientific">Anaeromyxobacter diazotrophicus</name>
    <dbReference type="NCBI Taxonomy" id="2590199"/>
    <lineage>
        <taxon>Bacteria</taxon>
        <taxon>Pseudomonadati</taxon>
        <taxon>Myxococcota</taxon>
        <taxon>Myxococcia</taxon>
        <taxon>Myxococcales</taxon>
        <taxon>Cystobacterineae</taxon>
        <taxon>Anaeromyxobacteraceae</taxon>
        <taxon>Anaeromyxobacter</taxon>
    </lineage>
</organism>
<dbReference type="EMBL" id="BJTG01000001">
    <property type="protein sequence ID" value="GEJ55438.1"/>
    <property type="molecule type" value="Genomic_DNA"/>
</dbReference>
<dbReference type="PANTHER" id="PTHR43179:SF10">
    <property type="entry name" value="GLYCOSYL TRANSFERASE"/>
    <property type="match status" value="1"/>
</dbReference>
<dbReference type="Pfam" id="PF13641">
    <property type="entry name" value="Glyco_tranf_2_3"/>
    <property type="match status" value="1"/>
</dbReference>
<accession>A0A7I9VH18</accession>
<evidence type="ECO:0000313" key="2">
    <source>
        <dbReference type="Proteomes" id="UP000503640"/>
    </source>
</evidence>
<proteinExistence type="predicted"/>
<protein>
    <submittedName>
        <fullName evidence="1">Glycosyl transferase family 2</fullName>
    </submittedName>
</protein>
<dbReference type="InterPro" id="IPR029044">
    <property type="entry name" value="Nucleotide-diphossugar_trans"/>
</dbReference>
<keyword evidence="1" id="KW-0808">Transferase</keyword>
<dbReference type="PANTHER" id="PTHR43179">
    <property type="entry name" value="RHAMNOSYLTRANSFERASE WBBL"/>
    <property type="match status" value="1"/>
</dbReference>
<dbReference type="CDD" id="cd04186">
    <property type="entry name" value="GT_2_like_c"/>
    <property type="match status" value="1"/>
</dbReference>
<keyword evidence="2" id="KW-1185">Reference proteome</keyword>
<sequence>MTSDGRALTASLVLYRNDSDMVETVLRSLQDACPGVGIAVVDNSPTAALAGVVAGSGATYVHDPTNPGFGASHNRAVKALPRREFHLVVNPDIYFTTEALPALLAFLRQDERIGMVTPRILHPDGEPQYLCKRYPSFLVLFGRRFLPGPLQFLLRRRLDHYEMRDSGYEEVMEVPYASGCFMLFRRAAFDRVEGFDPRFFLYFEDADISLRVGNSGYRVLYYPGAQVFHHWARGSHNSLRLTLTTIRSAFRLFSKHGWKLV</sequence>
<evidence type="ECO:0000313" key="1">
    <source>
        <dbReference type="EMBL" id="GEJ55438.1"/>
    </source>
</evidence>
<dbReference type="Gene3D" id="3.90.550.10">
    <property type="entry name" value="Spore Coat Polysaccharide Biosynthesis Protein SpsA, Chain A"/>
    <property type="match status" value="1"/>
</dbReference>
<comment type="caution">
    <text evidence="1">The sequence shown here is derived from an EMBL/GenBank/DDBJ whole genome shotgun (WGS) entry which is preliminary data.</text>
</comment>
<reference evidence="2" key="1">
    <citation type="journal article" date="2020" name="Appl. Environ. Microbiol.">
        <title>Diazotrophic Anaeromyxobacter Isolates from Soils.</title>
        <authorList>
            <person name="Masuda Y."/>
            <person name="Yamanaka H."/>
            <person name="Xu Z.X."/>
            <person name="Shiratori Y."/>
            <person name="Aono T."/>
            <person name="Amachi S."/>
            <person name="Senoo K."/>
            <person name="Itoh H."/>
        </authorList>
    </citation>
    <scope>NUCLEOTIDE SEQUENCE [LARGE SCALE GENOMIC DNA]</scope>
    <source>
        <strain evidence="2">R267</strain>
    </source>
</reference>
<name>A0A7I9VH18_9BACT</name>
<dbReference type="Proteomes" id="UP000503640">
    <property type="component" value="Unassembled WGS sequence"/>
</dbReference>
<dbReference type="SUPFAM" id="SSF53448">
    <property type="entry name" value="Nucleotide-diphospho-sugar transferases"/>
    <property type="match status" value="1"/>
</dbReference>
<dbReference type="GO" id="GO:0016740">
    <property type="term" value="F:transferase activity"/>
    <property type="evidence" value="ECO:0007669"/>
    <property type="project" value="UniProtKB-KW"/>
</dbReference>
<gene>
    <name evidence="1" type="ORF">AMYX_01790</name>
</gene>
<dbReference type="AlphaFoldDB" id="A0A7I9VH18"/>